<protein>
    <recommendedName>
        <fullName evidence="4">Transposase IS116/IS110/IS902 family protein</fullName>
    </recommendedName>
</protein>
<feature type="coiled-coil region" evidence="1">
    <location>
        <begin position="24"/>
        <end position="51"/>
    </location>
</feature>
<evidence type="ECO:0000313" key="2">
    <source>
        <dbReference type="EMBL" id="MFD1301140.1"/>
    </source>
</evidence>
<name>A0ABW3WW37_9HYPH</name>
<keyword evidence="3" id="KW-1185">Reference proteome</keyword>
<organism evidence="2 3">
    <name type="scientific">Methylobacterium marchantiae</name>
    <dbReference type="NCBI Taxonomy" id="600331"/>
    <lineage>
        <taxon>Bacteria</taxon>
        <taxon>Pseudomonadati</taxon>
        <taxon>Pseudomonadota</taxon>
        <taxon>Alphaproteobacteria</taxon>
        <taxon>Hyphomicrobiales</taxon>
        <taxon>Methylobacteriaceae</taxon>
        <taxon>Methylobacterium</taxon>
    </lineage>
</organism>
<comment type="caution">
    <text evidence="2">The sequence shown here is derived from an EMBL/GenBank/DDBJ whole genome shotgun (WGS) entry which is preliminary data.</text>
</comment>
<evidence type="ECO:0008006" key="4">
    <source>
        <dbReference type="Google" id="ProtNLM"/>
    </source>
</evidence>
<keyword evidence="1" id="KW-0175">Coiled coil</keyword>
<accession>A0ABW3WW37</accession>
<dbReference type="RefSeq" id="WP_379039957.1">
    <property type="nucleotide sequence ID" value="NZ_JBHTND010000006.1"/>
</dbReference>
<gene>
    <name evidence="2" type="ORF">ACFQ4G_06020</name>
</gene>
<dbReference type="Proteomes" id="UP001597176">
    <property type="component" value="Unassembled WGS sequence"/>
</dbReference>
<sequence length="129" mass="14131">MAMLGDLLEDEMGSLLPPATVEMFRVMLDLLADLNDRIAELEREIARRDWEDETARRLMTIPGIGPITATALTALAPAAEPFEGTGLRCVAPGGVHRWNTSANGPERAGPLILVRRCHGRSSILDVSWR</sequence>
<evidence type="ECO:0000256" key="1">
    <source>
        <dbReference type="SAM" id="Coils"/>
    </source>
</evidence>
<evidence type="ECO:0000313" key="3">
    <source>
        <dbReference type="Proteomes" id="UP001597176"/>
    </source>
</evidence>
<dbReference type="EMBL" id="JBHTND010000006">
    <property type="protein sequence ID" value="MFD1301140.1"/>
    <property type="molecule type" value="Genomic_DNA"/>
</dbReference>
<proteinExistence type="predicted"/>
<reference evidence="3" key="1">
    <citation type="journal article" date="2019" name="Int. J. Syst. Evol. Microbiol.">
        <title>The Global Catalogue of Microorganisms (GCM) 10K type strain sequencing project: providing services to taxonomists for standard genome sequencing and annotation.</title>
        <authorList>
            <consortium name="The Broad Institute Genomics Platform"/>
            <consortium name="The Broad Institute Genome Sequencing Center for Infectious Disease"/>
            <person name="Wu L."/>
            <person name="Ma J."/>
        </authorList>
    </citation>
    <scope>NUCLEOTIDE SEQUENCE [LARGE SCALE GENOMIC DNA]</scope>
    <source>
        <strain evidence="3">CCUG 56108</strain>
    </source>
</reference>